<dbReference type="InterPro" id="IPR036937">
    <property type="entry name" value="Adhesion_dom_fimbrial_sf"/>
</dbReference>
<feature type="chain" id="PRO_5043891625" description="Fimbrial-type adhesion domain-containing protein" evidence="2">
    <location>
        <begin position="24"/>
        <end position="428"/>
    </location>
</feature>
<dbReference type="AlphaFoldDB" id="A0AAW8HLR0"/>
<proteinExistence type="predicted"/>
<dbReference type="GO" id="GO:0007155">
    <property type="term" value="P:cell adhesion"/>
    <property type="evidence" value="ECO:0007669"/>
    <property type="project" value="InterPro"/>
</dbReference>
<dbReference type="EMBL" id="JAVDNV010000002">
    <property type="protein sequence ID" value="MDQ2308339.1"/>
    <property type="molecule type" value="Genomic_DNA"/>
</dbReference>
<evidence type="ECO:0000256" key="1">
    <source>
        <dbReference type="SAM" id="MobiDB-lite"/>
    </source>
</evidence>
<accession>A0AAW8HLR0</accession>
<keyword evidence="2" id="KW-0732">Signal</keyword>
<dbReference type="GeneID" id="61386720"/>
<dbReference type="SUPFAM" id="SSF49401">
    <property type="entry name" value="Bacterial adhesins"/>
    <property type="match status" value="1"/>
</dbReference>
<organism evidence="3 4">
    <name type="scientific">Pluralibacter gergoviae</name>
    <name type="common">Enterobacter gergoviae</name>
    <dbReference type="NCBI Taxonomy" id="61647"/>
    <lineage>
        <taxon>Bacteria</taxon>
        <taxon>Pseudomonadati</taxon>
        <taxon>Pseudomonadota</taxon>
        <taxon>Gammaproteobacteria</taxon>
        <taxon>Enterobacterales</taxon>
        <taxon>Enterobacteriaceae</taxon>
        <taxon>Pluralibacter</taxon>
    </lineage>
</organism>
<dbReference type="Proteomes" id="UP001236270">
    <property type="component" value="Unassembled WGS sequence"/>
</dbReference>
<evidence type="ECO:0008006" key="5">
    <source>
        <dbReference type="Google" id="ProtNLM"/>
    </source>
</evidence>
<evidence type="ECO:0000313" key="4">
    <source>
        <dbReference type="Proteomes" id="UP001236270"/>
    </source>
</evidence>
<evidence type="ECO:0000256" key="2">
    <source>
        <dbReference type="SAM" id="SignalP"/>
    </source>
</evidence>
<sequence length="428" mass="46766">MKSRLSTIALAVIISAWSQYIPAVTVNTNSYPQWPDGSSAQGGCSIDFTGYRNLSLKKTLIADNQLPDNSVLYDLGTMLQVSQTCQTNTYSTSSLFTTGGPSILISLRGFTGEYFSTNNPGVYLKLYIKANIGNCQSALSTRPLTRLQTITEEDVKSDIEYPASTLHNNFNTLANFAPYISTGSTYDYSYKDSCHRIVYSLRGELIKIGNILPSEALSLENKGSLHYEFRHSDYAESGESPYTLLNSGVLDIGSLFGSGGITLVAPACRLRGATDYAINLGLWNSGNKNEHPNSFPTYGQEELIDLRLECSGKVNNVNFSFQDTGNAPLTNNNISVYDNLEGSKIDGLEIEMSYNGSRINVNSPSESPDTYKTNTGSHGTTNPSDESFNSQSVARFGARFVQRSTITRDGTNYAGPVTGKVNMFVTYY</sequence>
<gene>
    <name evidence="3" type="ORF">RBJ30_04425</name>
</gene>
<feature type="region of interest" description="Disordered" evidence="1">
    <location>
        <begin position="359"/>
        <end position="389"/>
    </location>
</feature>
<feature type="signal peptide" evidence="2">
    <location>
        <begin position="1"/>
        <end position="23"/>
    </location>
</feature>
<protein>
    <recommendedName>
        <fullName evidence="5">Fimbrial-type adhesion domain-containing protein</fullName>
    </recommendedName>
</protein>
<evidence type="ECO:0000313" key="3">
    <source>
        <dbReference type="EMBL" id="MDQ2308339.1"/>
    </source>
</evidence>
<comment type="caution">
    <text evidence="3">The sequence shown here is derived from an EMBL/GenBank/DDBJ whole genome shotgun (WGS) entry which is preliminary data.</text>
</comment>
<dbReference type="Gene3D" id="2.60.40.1090">
    <property type="entry name" value="Fimbrial-type adhesion domain"/>
    <property type="match status" value="1"/>
</dbReference>
<reference evidence="3" key="1">
    <citation type="submission" date="2023-08" db="EMBL/GenBank/DDBJ databases">
        <title>WGS of pathogenic bacterial species, Los Angeles County Public Health Laboratories.</title>
        <authorList>
            <person name="Garrigues J.M."/>
            <person name="Green N.M."/>
        </authorList>
    </citation>
    <scope>NUCLEOTIDE SEQUENCE</scope>
    <source>
        <strain evidence="3">LACPHL-BACT-2023-00068</strain>
    </source>
</reference>
<dbReference type="InterPro" id="IPR008966">
    <property type="entry name" value="Adhesion_dom_sf"/>
</dbReference>
<dbReference type="GO" id="GO:0009289">
    <property type="term" value="C:pilus"/>
    <property type="evidence" value="ECO:0007669"/>
    <property type="project" value="InterPro"/>
</dbReference>
<name>A0AAW8HLR0_PLUGE</name>
<dbReference type="RefSeq" id="WP_146144438.1">
    <property type="nucleotide sequence ID" value="NZ_CBCSIS010000018.1"/>
</dbReference>